<evidence type="ECO:0000259" key="1">
    <source>
        <dbReference type="PROSITE" id="PS51272"/>
    </source>
</evidence>
<protein>
    <recommendedName>
        <fullName evidence="1">SLH domain-containing protein</fullName>
    </recommendedName>
</protein>
<dbReference type="AlphaFoldDB" id="K1YMX1"/>
<reference evidence="2" key="1">
    <citation type="journal article" date="2012" name="Science">
        <title>Fermentation, hydrogen, and sulfur metabolism in multiple uncultivated bacterial phyla.</title>
        <authorList>
            <person name="Wrighton K.C."/>
            <person name="Thomas B.C."/>
            <person name="Sharon I."/>
            <person name="Miller C.S."/>
            <person name="Castelle C.J."/>
            <person name="VerBerkmoes N.C."/>
            <person name="Wilkins M.J."/>
            <person name="Hettich R.L."/>
            <person name="Lipton M.S."/>
            <person name="Williams K.H."/>
            <person name="Long P.E."/>
            <person name="Banfield J.F."/>
        </authorList>
    </citation>
    <scope>NUCLEOTIDE SEQUENCE [LARGE SCALE GENOMIC DNA]</scope>
</reference>
<dbReference type="EMBL" id="AMFJ01028910">
    <property type="protein sequence ID" value="EKD44315.1"/>
    <property type="molecule type" value="Genomic_DNA"/>
</dbReference>
<evidence type="ECO:0000313" key="2">
    <source>
        <dbReference type="EMBL" id="EKD44315.1"/>
    </source>
</evidence>
<feature type="domain" description="SLH" evidence="1">
    <location>
        <begin position="21"/>
        <end position="84"/>
    </location>
</feature>
<dbReference type="Pfam" id="PF00395">
    <property type="entry name" value="SLH"/>
    <property type="match status" value="2"/>
</dbReference>
<feature type="domain" description="SLH" evidence="1">
    <location>
        <begin position="146"/>
        <end position="209"/>
    </location>
</feature>
<dbReference type="PROSITE" id="PS51272">
    <property type="entry name" value="SLH"/>
    <property type="match status" value="2"/>
</dbReference>
<proteinExistence type="predicted"/>
<dbReference type="InterPro" id="IPR001119">
    <property type="entry name" value="SLH_dom"/>
</dbReference>
<sequence length="394" mass="44673">MKRSVPIFILSIIILWSLSNANAWGLSDIEWHWAKSMIQSAVSKGIIKGYSDGTFKPEKSVSFIEACAIAFRTSGVVKVSEENASSDWTSPYTSYYIIHAYDSVYKPERNGSDDPMTREKALYVLLKARGISFDIVYEKVFAEKWKDTGFSDTAPNASYSMYVKYAKDNKIVNGYDGVHFGYGKPVSRAEFVKMALGIFDRTNLKSSADYISEISLTIPDSEKYLTYSSNYNIQGQSFTDSTKIQEDGKELYNGRWYNIQSDAYYAAMNQNQTPITVSGSFGNIKPVIHTESDGWTLAFRDGLASKYSWNNQREIDIIRYNENFYFEDLGLDANYPVLGGIQSFQELKLIGQQLFENDGTNGTNITNIKTFIRVLFVVSPYFEKVDLYTALDLK</sequence>
<gene>
    <name evidence="2" type="ORF">ACD_71C00179G0010</name>
</gene>
<name>K1YMX1_9BACT</name>
<comment type="caution">
    <text evidence="2">The sequence shown here is derived from an EMBL/GenBank/DDBJ whole genome shotgun (WGS) entry which is preliminary data.</text>
</comment>
<organism evidence="2">
    <name type="scientific">uncultured bacterium</name>
    <name type="common">gcode 4</name>
    <dbReference type="NCBI Taxonomy" id="1234023"/>
    <lineage>
        <taxon>Bacteria</taxon>
        <taxon>environmental samples</taxon>
    </lineage>
</organism>
<accession>K1YMX1</accession>